<dbReference type="InterPro" id="IPR001763">
    <property type="entry name" value="Rhodanese-like_dom"/>
</dbReference>
<evidence type="ECO:0000313" key="2">
    <source>
        <dbReference type="EMBL" id="RAO95009.1"/>
    </source>
</evidence>
<dbReference type="Proteomes" id="UP000249762">
    <property type="component" value="Unassembled WGS sequence"/>
</dbReference>
<feature type="domain" description="Rhodanese" evidence="1">
    <location>
        <begin position="177"/>
        <end position="193"/>
    </location>
</feature>
<name>A0A328PV78_9MOLU</name>
<dbReference type="RefSeq" id="WP_112665431.1">
    <property type="nucleotide sequence ID" value="NZ_QKVO01000006.1"/>
</dbReference>
<dbReference type="AlphaFoldDB" id="A0A328PV78"/>
<accession>A0A328PV78</accession>
<reference evidence="3" key="1">
    <citation type="submission" date="2018-06" db="EMBL/GenBank/DDBJ databases">
        <authorList>
            <person name="Martinez Ocampo F."/>
            <person name="Quiroz Castaneda R.E."/>
            <person name="Rojas Lopez X."/>
        </authorList>
    </citation>
    <scope>NUCLEOTIDE SEQUENCE [LARGE SCALE GENOMIC DNA]</scope>
    <source>
        <strain evidence="3">INIFAP02</strain>
    </source>
</reference>
<proteinExistence type="predicted"/>
<dbReference type="PROSITE" id="PS50206">
    <property type="entry name" value="RHODANESE_3"/>
    <property type="match status" value="1"/>
</dbReference>
<gene>
    <name evidence="2" type="ORF">DNK47_01860</name>
</gene>
<evidence type="ECO:0000313" key="3">
    <source>
        <dbReference type="Proteomes" id="UP000249762"/>
    </source>
</evidence>
<sequence length="199" mass="22420">MVNILKILGIIGVARAGIGGGVAYTTTRSSNETKGSYWKKELSDIGPILSCQEDNGLTKYELLLNIDGEGHLTERFDPKVYRVSGGKKELVKDFFYFWLWYNKQGQFEKVSIQTISDVTSSQGGYGKETKCQDAKIEVNRKNYAWKEDLGQVHIGVNKNTCVPKEGGNQKTCNLEFLSGGYFKWKSNYQPKVTYTWVSS</sequence>
<protein>
    <recommendedName>
        <fullName evidence="1">Rhodanese domain-containing protein</fullName>
    </recommendedName>
</protein>
<comment type="caution">
    <text evidence="2">The sequence shown here is derived from an EMBL/GenBank/DDBJ whole genome shotgun (WGS) entry which is preliminary data.</text>
</comment>
<organism evidence="2 3">
    <name type="scientific">Mycoplasma wenyonii</name>
    <dbReference type="NCBI Taxonomy" id="65123"/>
    <lineage>
        <taxon>Bacteria</taxon>
        <taxon>Bacillati</taxon>
        <taxon>Mycoplasmatota</taxon>
        <taxon>Mollicutes</taxon>
        <taxon>Mycoplasmataceae</taxon>
        <taxon>Mycoplasma</taxon>
    </lineage>
</organism>
<dbReference type="EMBL" id="QKVO01000006">
    <property type="protein sequence ID" value="RAO95009.1"/>
    <property type="molecule type" value="Genomic_DNA"/>
</dbReference>
<keyword evidence="3" id="KW-1185">Reference proteome</keyword>
<evidence type="ECO:0000259" key="1">
    <source>
        <dbReference type="PROSITE" id="PS50206"/>
    </source>
</evidence>